<accession>A0A0B6YVL2</accession>
<protein>
    <submittedName>
        <fullName evidence="1">Uncharacterized protein</fullName>
    </submittedName>
</protein>
<name>A0A0B6YVL2_9EUPU</name>
<evidence type="ECO:0000313" key="1">
    <source>
        <dbReference type="EMBL" id="CEK60263.1"/>
    </source>
</evidence>
<gene>
    <name evidence="1" type="primary">ORF38909</name>
</gene>
<sequence>MWDDLEINWVTLPSSSHNKNINEVKKQHYNLTAGNTDDGVVNTCDILFLSSHPYIRGCIEK</sequence>
<dbReference type="AlphaFoldDB" id="A0A0B6YVL2"/>
<proteinExistence type="predicted"/>
<reference evidence="1" key="1">
    <citation type="submission" date="2014-12" db="EMBL/GenBank/DDBJ databases">
        <title>Insight into the proteome of Arion vulgaris.</title>
        <authorList>
            <person name="Aradska J."/>
            <person name="Bulat T."/>
            <person name="Smidak R."/>
            <person name="Sarate P."/>
            <person name="Gangsoo J."/>
            <person name="Sialana F."/>
            <person name="Bilban M."/>
            <person name="Lubec G."/>
        </authorList>
    </citation>
    <scope>NUCLEOTIDE SEQUENCE</scope>
    <source>
        <tissue evidence="1">Skin</tissue>
    </source>
</reference>
<dbReference type="EMBL" id="HACG01013398">
    <property type="protein sequence ID" value="CEK60263.1"/>
    <property type="molecule type" value="Transcribed_RNA"/>
</dbReference>
<organism evidence="1">
    <name type="scientific">Arion vulgaris</name>
    <dbReference type="NCBI Taxonomy" id="1028688"/>
    <lineage>
        <taxon>Eukaryota</taxon>
        <taxon>Metazoa</taxon>
        <taxon>Spiralia</taxon>
        <taxon>Lophotrochozoa</taxon>
        <taxon>Mollusca</taxon>
        <taxon>Gastropoda</taxon>
        <taxon>Heterobranchia</taxon>
        <taxon>Euthyneura</taxon>
        <taxon>Panpulmonata</taxon>
        <taxon>Eupulmonata</taxon>
        <taxon>Stylommatophora</taxon>
        <taxon>Helicina</taxon>
        <taxon>Arionoidea</taxon>
        <taxon>Arionidae</taxon>
        <taxon>Arion</taxon>
    </lineage>
</organism>